<proteinExistence type="predicted"/>
<dbReference type="OrthoDB" id="9773828at2"/>
<keyword evidence="3" id="KW-0411">Iron-sulfur</keyword>
<keyword evidence="2" id="KW-0408">Iron</keyword>
<reference evidence="5 6" key="1">
    <citation type="submission" date="2019-05" db="EMBL/GenBank/DDBJ databases">
        <title>The Complete Genome Sequence of the n-alkane-degrading Desulfoglaeba alkanexedens ALDC reveals multiple alkylsuccinate synthase gene clusters.</title>
        <authorList>
            <person name="Callaghan A.V."/>
            <person name="Davidova I.A."/>
            <person name="Duncan K.E."/>
            <person name="Morris B."/>
            <person name="McInerney M.J."/>
        </authorList>
    </citation>
    <scope>NUCLEOTIDE SEQUENCE [LARGE SCALE GENOMIC DNA]</scope>
    <source>
        <strain evidence="5 6">ALDC</strain>
    </source>
</reference>
<accession>A0A4P8L1A3</accession>
<dbReference type="RefSeq" id="WP_137423605.1">
    <property type="nucleotide sequence ID" value="NZ_CP040098.1"/>
</dbReference>
<organism evidence="5 6">
    <name type="scientific">Desulfoglaeba alkanexedens ALDC</name>
    <dbReference type="NCBI Taxonomy" id="980445"/>
    <lineage>
        <taxon>Bacteria</taxon>
        <taxon>Pseudomonadati</taxon>
        <taxon>Thermodesulfobacteriota</taxon>
        <taxon>Syntrophobacteria</taxon>
        <taxon>Syntrophobacterales</taxon>
        <taxon>Syntrophobacteraceae</taxon>
        <taxon>Desulfoglaeba</taxon>
    </lineage>
</organism>
<evidence type="ECO:0000256" key="3">
    <source>
        <dbReference type="ARBA" id="ARBA00023014"/>
    </source>
</evidence>
<dbReference type="Pfam" id="PF13183">
    <property type="entry name" value="Fer4_8"/>
    <property type="match status" value="1"/>
</dbReference>
<dbReference type="InterPro" id="IPR017900">
    <property type="entry name" value="4Fe4S_Fe_S_CS"/>
</dbReference>
<dbReference type="AlphaFoldDB" id="A0A4P8L1A3"/>
<evidence type="ECO:0000313" key="5">
    <source>
        <dbReference type="EMBL" id="QCQ21636.1"/>
    </source>
</evidence>
<gene>
    <name evidence="5" type="ORF">FDQ92_05250</name>
</gene>
<dbReference type="GO" id="GO:0051536">
    <property type="term" value="F:iron-sulfur cluster binding"/>
    <property type="evidence" value="ECO:0007669"/>
    <property type="project" value="UniProtKB-KW"/>
</dbReference>
<evidence type="ECO:0000259" key="4">
    <source>
        <dbReference type="PROSITE" id="PS51379"/>
    </source>
</evidence>
<dbReference type="GO" id="GO:0046872">
    <property type="term" value="F:metal ion binding"/>
    <property type="evidence" value="ECO:0007669"/>
    <property type="project" value="UniProtKB-KW"/>
</dbReference>
<dbReference type="Gene3D" id="1.10.1060.10">
    <property type="entry name" value="Alpha-helical ferredoxin"/>
    <property type="match status" value="1"/>
</dbReference>
<dbReference type="InterPro" id="IPR017896">
    <property type="entry name" value="4Fe4S_Fe-S-bd"/>
</dbReference>
<dbReference type="EMBL" id="CP040098">
    <property type="protein sequence ID" value="QCQ21636.1"/>
    <property type="molecule type" value="Genomic_DNA"/>
</dbReference>
<keyword evidence="6" id="KW-1185">Reference proteome</keyword>
<dbReference type="KEGG" id="dax:FDQ92_05250"/>
<protein>
    <submittedName>
        <fullName evidence="5">4Fe-4S ferredoxin</fullName>
    </submittedName>
</protein>
<evidence type="ECO:0000256" key="1">
    <source>
        <dbReference type="ARBA" id="ARBA00022723"/>
    </source>
</evidence>
<dbReference type="PROSITE" id="PS51379">
    <property type="entry name" value="4FE4S_FER_2"/>
    <property type="match status" value="1"/>
</dbReference>
<dbReference type="InterPro" id="IPR009051">
    <property type="entry name" value="Helical_ferredxn"/>
</dbReference>
<dbReference type="SUPFAM" id="SSF46548">
    <property type="entry name" value="alpha-helical ferredoxin"/>
    <property type="match status" value="1"/>
</dbReference>
<feature type="domain" description="4Fe-4S ferredoxin-type" evidence="4">
    <location>
        <begin position="249"/>
        <end position="278"/>
    </location>
</feature>
<evidence type="ECO:0000256" key="2">
    <source>
        <dbReference type="ARBA" id="ARBA00023004"/>
    </source>
</evidence>
<dbReference type="PROSITE" id="PS00198">
    <property type="entry name" value="4FE4S_FER_1"/>
    <property type="match status" value="1"/>
</dbReference>
<dbReference type="Proteomes" id="UP000298602">
    <property type="component" value="Chromosome"/>
</dbReference>
<keyword evidence="1" id="KW-0479">Metal-binding</keyword>
<name>A0A4P8L1A3_9BACT</name>
<evidence type="ECO:0000313" key="6">
    <source>
        <dbReference type="Proteomes" id="UP000298602"/>
    </source>
</evidence>
<reference evidence="5 6" key="2">
    <citation type="submission" date="2019-05" db="EMBL/GenBank/DDBJ databases">
        <authorList>
            <person name="Suflita J.M."/>
            <person name="Marks C.R."/>
        </authorList>
    </citation>
    <scope>NUCLEOTIDE SEQUENCE [LARGE SCALE GENOMIC DNA]</scope>
    <source>
        <strain evidence="5 6">ALDC</strain>
    </source>
</reference>
<sequence length="317" mass="36536">MFNYTERIREAAHRLLSEKRVDGVIGFRKGTIPLMNEPAFIRHVEHVNQLWWDGNCGINLANYLVKRPDRVAVVAKGCDSRNIVVHLLEHQIEREQVYVLGAPCQGMIDRRRILAACDGREPLHVEETADEIKVSGRGWDLALPRKDYLQDNCAICTHRNPVIYDELLGDLVAEQTNVDRYEDVRRVEALDPEAKWRYFEELIAPCIRCYACRNACPVCYCPTCFVDESRPQWMGKTIDPTDTRTFHLLRAFHVAGRCTDCGACERACPMGIRVRQFTKKLEKDILELYGYEAGVVQDERPPLDAYRPDDPEPFIIK</sequence>